<comment type="caution">
    <text evidence="3">The sequence shown here is derived from an EMBL/GenBank/DDBJ whole genome shotgun (WGS) entry which is preliminary data.</text>
</comment>
<keyword evidence="1" id="KW-0472">Membrane</keyword>
<evidence type="ECO:0000313" key="6">
    <source>
        <dbReference type="Proteomes" id="UP000016646"/>
    </source>
</evidence>
<evidence type="ECO:0000259" key="2">
    <source>
        <dbReference type="Pfam" id="PF07331"/>
    </source>
</evidence>
<dbReference type="STRING" id="1125725.HMPREF1325_2516"/>
<proteinExistence type="predicted"/>
<accession>U1FLF7</accession>
<dbReference type="Pfam" id="PF07331">
    <property type="entry name" value="TctB"/>
    <property type="match status" value="1"/>
</dbReference>
<dbReference type="InterPro" id="IPR009936">
    <property type="entry name" value="DUF1468"/>
</dbReference>
<organism evidence="3 5">
    <name type="scientific">Treponema socranskii subsp. socranskii VPI DR56BR1116 = ATCC 35536</name>
    <dbReference type="NCBI Taxonomy" id="1125725"/>
    <lineage>
        <taxon>Bacteria</taxon>
        <taxon>Pseudomonadati</taxon>
        <taxon>Spirochaetota</taxon>
        <taxon>Spirochaetia</taxon>
        <taxon>Spirochaetales</taxon>
        <taxon>Treponemataceae</taxon>
        <taxon>Treponema</taxon>
    </lineage>
</organism>
<feature type="transmembrane region" description="Helical" evidence="1">
    <location>
        <begin position="129"/>
        <end position="151"/>
    </location>
</feature>
<evidence type="ECO:0000313" key="3">
    <source>
        <dbReference type="EMBL" id="ERF60241.1"/>
    </source>
</evidence>
<dbReference type="RefSeq" id="WP_021330640.1">
    <property type="nucleotide sequence ID" value="NZ_AUZJ01000043.1"/>
</dbReference>
<name>U1FLF7_TRESO</name>
<keyword evidence="6" id="KW-1185">Reference proteome</keyword>
<feature type="transmembrane region" description="Helical" evidence="1">
    <location>
        <begin position="88"/>
        <end position="117"/>
    </location>
</feature>
<keyword evidence="1" id="KW-0812">Transmembrane</keyword>
<sequence>MNTYIKRHKDTVIAIFMIIFAAFYYYLSHRINILEDKFINSTFFPRLLACLLVCLSIVLIIKDFTEKDTKDGDDVVRKAINKSGRIRIILTFVLLIAYVVLMNVLGFPLMTVCYIFAQTLVLTPKEKYSIQRIGLFLCISVLSTAIIYIVFTRCFTLVLPSGIINL</sequence>
<dbReference type="EMBL" id="AVQI01000028">
    <property type="protein sequence ID" value="ERK04118.1"/>
    <property type="molecule type" value="Genomic_DNA"/>
</dbReference>
<dbReference type="PATRIC" id="fig|1125725.3.peg.1689"/>
<dbReference type="eggNOG" id="ENOG5030KZ5">
    <property type="taxonomic scope" value="Bacteria"/>
</dbReference>
<reference evidence="5 6" key="1">
    <citation type="submission" date="2013-08" db="EMBL/GenBank/DDBJ databases">
        <authorList>
            <person name="Durkin A.S."/>
            <person name="Haft D.R."/>
            <person name="McCorrison J."/>
            <person name="Torralba M."/>
            <person name="Gillis M."/>
            <person name="Haft D.H."/>
            <person name="Methe B."/>
            <person name="Sutton G."/>
            <person name="Nelson K.E."/>
        </authorList>
    </citation>
    <scope>NUCLEOTIDE SEQUENCE [LARGE SCALE GENOMIC DNA]</scope>
    <source>
        <strain evidence="4 6">ATCC 35536</strain>
        <strain evidence="3 5">VPI DR56BR1116</strain>
    </source>
</reference>
<dbReference type="Proteomes" id="UP000016412">
    <property type="component" value="Unassembled WGS sequence"/>
</dbReference>
<dbReference type="AlphaFoldDB" id="U1FLF7"/>
<feature type="transmembrane region" description="Helical" evidence="1">
    <location>
        <begin position="12"/>
        <end position="31"/>
    </location>
</feature>
<evidence type="ECO:0000313" key="4">
    <source>
        <dbReference type="EMBL" id="ERK04118.1"/>
    </source>
</evidence>
<dbReference type="EMBL" id="AUZJ01000043">
    <property type="protein sequence ID" value="ERF60241.1"/>
    <property type="molecule type" value="Genomic_DNA"/>
</dbReference>
<gene>
    <name evidence="4" type="ORF">HMPREF0860_1506</name>
    <name evidence="3" type="ORF">HMPREF1325_2516</name>
</gene>
<dbReference type="Proteomes" id="UP000016646">
    <property type="component" value="Unassembled WGS sequence"/>
</dbReference>
<feature type="transmembrane region" description="Helical" evidence="1">
    <location>
        <begin position="43"/>
        <end position="61"/>
    </location>
</feature>
<feature type="domain" description="DUF1468" evidence="2">
    <location>
        <begin position="12"/>
        <end position="160"/>
    </location>
</feature>
<evidence type="ECO:0000313" key="5">
    <source>
        <dbReference type="Proteomes" id="UP000016412"/>
    </source>
</evidence>
<dbReference type="OrthoDB" id="7770860at2"/>
<evidence type="ECO:0000256" key="1">
    <source>
        <dbReference type="SAM" id="Phobius"/>
    </source>
</evidence>
<protein>
    <submittedName>
        <fullName evidence="3">Tripartite tricarboxylate transporter TctB family protein</fullName>
    </submittedName>
</protein>
<keyword evidence="1" id="KW-1133">Transmembrane helix</keyword>